<dbReference type="PANTHER" id="PTHR33209:SF1">
    <property type="entry name" value="PEPTIDASE S49 DOMAIN-CONTAINING PROTEIN"/>
    <property type="match status" value="1"/>
</dbReference>
<comment type="caution">
    <text evidence="9">The sequence shown here is derived from an EMBL/GenBank/DDBJ whole genome shotgun (WGS) entry which is preliminary data.</text>
</comment>
<dbReference type="Proteomes" id="UP001523550">
    <property type="component" value="Unassembled WGS sequence"/>
</dbReference>
<keyword evidence="10" id="KW-1185">Reference proteome</keyword>
<dbReference type="EC" id="3.4.21.-" evidence="9"/>
<organism evidence="9 10">
    <name type="scientific">Natronospira proteinivora</name>
    <dbReference type="NCBI Taxonomy" id="1807133"/>
    <lineage>
        <taxon>Bacteria</taxon>
        <taxon>Pseudomonadati</taxon>
        <taxon>Pseudomonadota</taxon>
        <taxon>Gammaproteobacteria</taxon>
        <taxon>Natronospirales</taxon>
        <taxon>Natronospiraceae</taxon>
        <taxon>Natronospira</taxon>
    </lineage>
</organism>
<dbReference type="PIRSF" id="PIRSF001217">
    <property type="entry name" value="Protease_4_SppA"/>
    <property type="match status" value="1"/>
</dbReference>
<name>A0ABT1G7P1_9GAMM</name>
<dbReference type="Gene3D" id="6.20.330.10">
    <property type="match status" value="1"/>
</dbReference>
<evidence type="ECO:0000256" key="3">
    <source>
        <dbReference type="ARBA" id="ARBA00022670"/>
    </source>
</evidence>
<reference evidence="9 10" key="1">
    <citation type="submission" date="2022-03" db="EMBL/GenBank/DDBJ databases">
        <title>Genomic Encyclopedia of Type Strains, Phase III (KMG-III): the genomes of soil and plant-associated and newly described type strains.</title>
        <authorList>
            <person name="Whitman W."/>
        </authorList>
    </citation>
    <scope>NUCLEOTIDE SEQUENCE [LARGE SCALE GENOMIC DNA]</scope>
    <source>
        <strain evidence="9 10">BSker1</strain>
    </source>
</reference>
<keyword evidence="5" id="KW-0720">Serine protease</keyword>
<comment type="similarity">
    <text evidence="2">Belongs to the peptidase S49 family.</text>
</comment>
<evidence type="ECO:0000256" key="1">
    <source>
        <dbReference type="ARBA" id="ARBA00004370"/>
    </source>
</evidence>
<dbReference type="CDD" id="cd07023">
    <property type="entry name" value="S49_Sppa_N_C"/>
    <property type="match status" value="1"/>
</dbReference>
<protein>
    <submittedName>
        <fullName evidence="9">Protease-4</fullName>
        <ecNumber evidence="9">3.4.21.-</ecNumber>
    </submittedName>
</protein>
<dbReference type="NCBIfam" id="TIGR00706">
    <property type="entry name" value="SppA_dom"/>
    <property type="match status" value="1"/>
</dbReference>
<evidence type="ECO:0000313" key="10">
    <source>
        <dbReference type="Proteomes" id="UP001523550"/>
    </source>
</evidence>
<accession>A0ABT1G7P1</accession>
<feature type="domain" description="Peptidase S49" evidence="8">
    <location>
        <begin position="392"/>
        <end position="540"/>
    </location>
</feature>
<dbReference type="PANTHER" id="PTHR33209">
    <property type="entry name" value="PROTEASE 4"/>
    <property type="match status" value="1"/>
</dbReference>
<dbReference type="Pfam" id="PF01343">
    <property type="entry name" value="Peptidase_S49"/>
    <property type="match status" value="2"/>
</dbReference>
<dbReference type="CDD" id="cd07018">
    <property type="entry name" value="S49_SppA_67K_type"/>
    <property type="match status" value="1"/>
</dbReference>
<dbReference type="SUPFAM" id="SSF52096">
    <property type="entry name" value="ClpP/crotonase"/>
    <property type="match status" value="2"/>
</dbReference>
<evidence type="ECO:0000313" key="9">
    <source>
        <dbReference type="EMBL" id="MCP1726338.1"/>
    </source>
</evidence>
<keyword evidence="4 9" id="KW-0378">Hydrolase</keyword>
<feature type="transmembrane region" description="Helical" evidence="7">
    <location>
        <begin position="21"/>
        <end position="42"/>
    </location>
</feature>
<keyword evidence="7" id="KW-1133">Transmembrane helix</keyword>
<evidence type="ECO:0000256" key="6">
    <source>
        <dbReference type="ARBA" id="ARBA00023136"/>
    </source>
</evidence>
<dbReference type="GO" id="GO:0006508">
    <property type="term" value="P:proteolysis"/>
    <property type="evidence" value="ECO:0007669"/>
    <property type="project" value="UniProtKB-KW"/>
</dbReference>
<keyword evidence="6 7" id="KW-0472">Membrane</keyword>
<dbReference type="RefSeq" id="WP_253444454.1">
    <property type="nucleotide sequence ID" value="NZ_JALJYF010000001.1"/>
</dbReference>
<evidence type="ECO:0000256" key="5">
    <source>
        <dbReference type="ARBA" id="ARBA00022825"/>
    </source>
</evidence>
<proteinExistence type="inferred from homology"/>
<dbReference type="InterPro" id="IPR004635">
    <property type="entry name" value="Pept_S49_SppA"/>
</dbReference>
<comment type="subcellular location">
    <subcellularLocation>
        <location evidence="1">Membrane</location>
    </subcellularLocation>
</comment>
<evidence type="ECO:0000256" key="7">
    <source>
        <dbReference type="SAM" id="Phobius"/>
    </source>
</evidence>
<feature type="domain" description="Peptidase S49" evidence="8">
    <location>
        <begin position="134"/>
        <end position="279"/>
    </location>
</feature>
<dbReference type="InterPro" id="IPR047217">
    <property type="entry name" value="S49_SppA_67K_type_N"/>
</dbReference>
<dbReference type="NCBIfam" id="TIGR00705">
    <property type="entry name" value="SppA_67K"/>
    <property type="match status" value="1"/>
</dbReference>
<dbReference type="InterPro" id="IPR047272">
    <property type="entry name" value="S49_SppA_C"/>
</dbReference>
<dbReference type="InterPro" id="IPR029045">
    <property type="entry name" value="ClpP/crotonase-like_dom_sf"/>
</dbReference>
<dbReference type="Gene3D" id="3.90.226.10">
    <property type="entry name" value="2-enoyl-CoA Hydratase, Chain A, domain 1"/>
    <property type="match status" value="3"/>
</dbReference>
<keyword evidence="7" id="KW-0812">Transmembrane</keyword>
<sequence>MSTGSERPGLMRRIGRGMDTTRRVIVNLVFFLVLLFVLVLLFSPEDRPEVEDGVAMVVNPQGFLVEQKTGTLLERALDRALGREIPETLVRDVVRSIDLATEDDRVDALVLDLGDLYGGGLSKLQTIAEAIDRFRDTGKPIYALGDSYSQPQYFLASQADEILMHPGGMVMLTGFETYRNYYAGTIDLLDAEWNVFRVGEYKSFVEPYTRDDMSEEDREARLAYMNSLWDGWLADVSERRGMGPDDIQSYINDIPDNLEARDGDFSALSLELGLVDQLMPRDRMRDRVIEQVGEDPESGSFRQISMSQYLEAKPKRKHRERGGRIAVVPAVGPIMDGVHPPGTVGGDSTAALIREVRRDDAVEAVVLLVDSPGGSAFASDVILRELELVQEVGKPVVVSMGSVAASGGYWIAMAADEIWAHPTTITGSIGILAMFPTFEETLRKVGITTDGVGTTDLSGAFRPDRALNPDVARALELSIEHGYEEFISKVADHRDMSRSEVDAVARGRVWSGVDAHRAGLVDQLGGLEQAIESAARLADLEEWHIRYQEHEPSWQEKLIADLLGGASAQLPSALERRVHQAPHRQLLQSLQDDLEQLDSFNDPNHLYYYCHACVIED</sequence>
<dbReference type="InterPro" id="IPR004634">
    <property type="entry name" value="Pept_S49_pIV"/>
</dbReference>
<keyword evidence="3 9" id="KW-0645">Protease</keyword>
<gene>
    <name evidence="9" type="ORF">J2T60_000303</name>
</gene>
<evidence type="ECO:0000256" key="4">
    <source>
        <dbReference type="ARBA" id="ARBA00022801"/>
    </source>
</evidence>
<dbReference type="InterPro" id="IPR002142">
    <property type="entry name" value="Peptidase_S49"/>
</dbReference>
<evidence type="ECO:0000256" key="2">
    <source>
        <dbReference type="ARBA" id="ARBA00008683"/>
    </source>
</evidence>
<dbReference type="EMBL" id="JALJYF010000001">
    <property type="protein sequence ID" value="MCP1726338.1"/>
    <property type="molecule type" value="Genomic_DNA"/>
</dbReference>
<dbReference type="GO" id="GO:0008233">
    <property type="term" value="F:peptidase activity"/>
    <property type="evidence" value="ECO:0007669"/>
    <property type="project" value="UniProtKB-KW"/>
</dbReference>
<evidence type="ECO:0000259" key="8">
    <source>
        <dbReference type="Pfam" id="PF01343"/>
    </source>
</evidence>